<accession>A0ABT4UHM0</accession>
<organism evidence="1 2">
    <name type="scientific">Polluticaenibacter yanchengensis</name>
    <dbReference type="NCBI Taxonomy" id="3014562"/>
    <lineage>
        <taxon>Bacteria</taxon>
        <taxon>Pseudomonadati</taxon>
        <taxon>Bacteroidota</taxon>
        <taxon>Chitinophagia</taxon>
        <taxon>Chitinophagales</taxon>
        <taxon>Chitinophagaceae</taxon>
        <taxon>Polluticaenibacter</taxon>
    </lineage>
</organism>
<proteinExistence type="predicted"/>
<gene>
    <name evidence="1" type="ORF">O3P16_05950</name>
</gene>
<evidence type="ECO:0000313" key="1">
    <source>
        <dbReference type="EMBL" id="MDA3614342.1"/>
    </source>
</evidence>
<keyword evidence="2" id="KW-1185">Reference proteome</keyword>
<reference evidence="1 2" key="1">
    <citation type="submission" date="2022-12" db="EMBL/GenBank/DDBJ databases">
        <title>Chitinophagaceae gen. sp. nov., a new member of the family Chitinophagaceae, isolated from soil in a chemical factory.</title>
        <authorList>
            <person name="Ke Z."/>
        </authorList>
    </citation>
    <scope>NUCLEOTIDE SEQUENCE [LARGE SCALE GENOMIC DNA]</scope>
    <source>
        <strain evidence="1 2">LY-5</strain>
    </source>
</reference>
<dbReference type="Proteomes" id="UP001210231">
    <property type="component" value="Unassembled WGS sequence"/>
</dbReference>
<evidence type="ECO:0000313" key="2">
    <source>
        <dbReference type="Proteomes" id="UP001210231"/>
    </source>
</evidence>
<name>A0ABT4UHM0_9BACT</name>
<comment type="caution">
    <text evidence="1">The sequence shown here is derived from an EMBL/GenBank/DDBJ whole genome shotgun (WGS) entry which is preliminary data.</text>
</comment>
<dbReference type="RefSeq" id="WP_407030670.1">
    <property type="nucleotide sequence ID" value="NZ_JAQGEF010000005.1"/>
</dbReference>
<protein>
    <submittedName>
        <fullName evidence="1">Uncharacterized protein</fullName>
    </submittedName>
</protein>
<dbReference type="EMBL" id="JAQGEF010000005">
    <property type="protein sequence ID" value="MDA3614342.1"/>
    <property type="molecule type" value="Genomic_DNA"/>
</dbReference>
<sequence length="50" mass="6106">MKEYILNSWQDYWEIFDKLIKLLKTSNDKDLIFDFIQAQQHVNSLTDGWL</sequence>